<name>A0A2A4YKD1_UNCAE</name>
<protein>
    <submittedName>
        <fullName evidence="1">Uncharacterized protein</fullName>
    </submittedName>
</protein>
<organism evidence="1 2">
    <name type="scientific">Aerophobetes bacterium</name>
    <dbReference type="NCBI Taxonomy" id="2030807"/>
    <lineage>
        <taxon>Bacteria</taxon>
        <taxon>Candidatus Aerophobota</taxon>
    </lineage>
</organism>
<dbReference type="Proteomes" id="UP000217838">
    <property type="component" value="Unassembled WGS sequence"/>
</dbReference>
<dbReference type="InterPro" id="IPR007825">
    <property type="entry name" value="Major_OMP_Legionella"/>
</dbReference>
<dbReference type="AlphaFoldDB" id="A0A2A4YKD1"/>
<comment type="caution">
    <text evidence="1">The sequence shown here is derived from an EMBL/GenBank/DDBJ whole genome shotgun (WGS) entry which is preliminary data.</text>
</comment>
<proteinExistence type="predicted"/>
<sequence>MIRSKPLAVFILCSGLLFSEEFHLAEAINDTPSTNPSYPQNELIGPMVKNGCDIFISADFLYWGVKQDSLSFAQSGVSANATTPVTTRGTTKSISTSWDPGFKVALGAILPHDNWQVLFEYSWIHTKKTENAGVGFYPLWNMAGVMRNDNSTFTSDSSKATFKQTFNNLDIQLGKHLMSGTKLIIMPFMGIRGTYIDQDYDVSFVNVPANNNLLVDANLLMKADQYYWGIGLMGGMNTDWIISKHFSIFGNFLIAGLSSRFNSARKDFITPVATGVRSRLVNTRNRFYTIIPAFDFQLGFKGDMFFKDRRYHLGIQAGYEMQIFLDQNNYVILLSSSGNRGDLSFNGLSLKMRFDF</sequence>
<dbReference type="EMBL" id="NVUU01000027">
    <property type="protein sequence ID" value="PCI95151.1"/>
    <property type="molecule type" value="Genomic_DNA"/>
</dbReference>
<evidence type="ECO:0000313" key="1">
    <source>
        <dbReference type="EMBL" id="PCI95151.1"/>
    </source>
</evidence>
<reference evidence="2" key="1">
    <citation type="submission" date="2017-08" db="EMBL/GenBank/DDBJ databases">
        <title>A dynamic microbial community with high functional redundancy inhabits the cold, oxic subseafloor aquifer.</title>
        <authorList>
            <person name="Tully B.J."/>
            <person name="Wheat C.G."/>
            <person name="Glazer B.T."/>
            <person name="Huber J.A."/>
        </authorList>
    </citation>
    <scope>NUCLEOTIDE SEQUENCE [LARGE SCALE GENOMIC DNA]</scope>
</reference>
<accession>A0A2A4YKD1</accession>
<dbReference type="Pfam" id="PF05150">
    <property type="entry name" value="Legionella_OMP"/>
    <property type="match status" value="1"/>
</dbReference>
<gene>
    <name evidence="1" type="ORF">COB11_02930</name>
</gene>
<evidence type="ECO:0000313" key="2">
    <source>
        <dbReference type="Proteomes" id="UP000217838"/>
    </source>
</evidence>